<reference evidence="3 4" key="1">
    <citation type="submission" date="2024-06" db="EMBL/GenBank/DDBJ databases">
        <title>Genomic Encyclopedia of Type Strains, Phase IV (KMG-IV): sequencing the most valuable type-strain genomes for metagenomic binning, comparative biology and taxonomic classification.</title>
        <authorList>
            <person name="Goeker M."/>
        </authorList>
    </citation>
    <scope>NUCLEOTIDE SEQUENCE [LARGE SCALE GENOMIC DNA]</scope>
    <source>
        <strain evidence="3 4">DSM 29388</strain>
    </source>
</reference>
<dbReference type="PRINTS" id="PR00332">
    <property type="entry name" value="HISTRIAD"/>
</dbReference>
<evidence type="ECO:0000313" key="3">
    <source>
        <dbReference type="EMBL" id="MET3730836.1"/>
    </source>
</evidence>
<sequence>MASIFTRIINGEIPSYKIAENDRYIAILDAFPLVKGHVLVIPKQEVDKLFELDKETYSGLMDFAYDIAQAVEKAIPCLRVGVAVIGLEVPHVHVHLVPLNTMNDINFTQPKMKISPEEMNEISEKIKSYL</sequence>
<dbReference type="PROSITE" id="PS51084">
    <property type="entry name" value="HIT_2"/>
    <property type="match status" value="1"/>
</dbReference>
<keyword evidence="4" id="KW-1185">Reference proteome</keyword>
<name>A0ABV2LQI9_9FLAO</name>
<protein>
    <submittedName>
        <fullName evidence="3">Histidine triad (HIT) family protein</fullName>
    </submittedName>
</protein>
<dbReference type="InterPro" id="IPR036265">
    <property type="entry name" value="HIT-like_sf"/>
</dbReference>
<evidence type="ECO:0000256" key="1">
    <source>
        <dbReference type="PROSITE-ProRule" id="PRU00464"/>
    </source>
</evidence>
<evidence type="ECO:0000313" key="4">
    <source>
        <dbReference type="Proteomes" id="UP001549146"/>
    </source>
</evidence>
<dbReference type="Pfam" id="PF01230">
    <property type="entry name" value="HIT"/>
    <property type="match status" value="1"/>
</dbReference>
<dbReference type="InterPro" id="IPR011146">
    <property type="entry name" value="HIT-like"/>
</dbReference>
<comment type="caution">
    <text evidence="3">The sequence shown here is derived from an EMBL/GenBank/DDBJ whole genome shotgun (WGS) entry which is preliminary data.</text>
</comment>
<dbReference type="PANTHER" id="PTHR46648:SF1">
    <property type="entry name" value="ADENOSINE 5'-MONOPHOSPHORAMIDASE HNT1"/>
    <property type="match status" value="1"/>
</dbReference>
<dbReference type="InterPro" id="IPR001310">
    <property type="entry name" value="Histidine_triad_HIT"/>
</dbReference>
<proteinExistence type="predicted"/>
<organism evidence="3 4">
    <name type="scientific">Moheibacter stercoris</name>
    <dbReference type="NCBI Taxonomy" id="1628251"/>
    <lineage>
        <taxon>Bacteria</taxon>
        <taxon>Pseudomonadati</taxon>
        <taxon>Bacteroidota</taxon>
        <taxon>Flavobacteriia</taxon>
        <taxon>Flavobacteriales</taxon>
        <taxon>Weeksellaceae</taxon>
        <taxon>Moheibacter</taxon>
    </lineage>
</organism>
<gene>
    <name evidence="3" type="ORF">ABID46_000395</name>
</gene>
<dbReference type="SUPFAM" id="SSF54197">
    <property type="entry name" value="HIT-like"/>
    <property type="match status" value="1"/>
</dbReference>
<feature type="short sequence motif" description="Histidine triad motif" evidence="1">
    <location>
        <begin position="91"/>
        <end position="95"/>
    </location>
</feature>
<dbReference type="RefSeq" id="WP_354506427.1">
    <property type="nucleotide sequence ID" value="NZ_JBEPMO010000002.1"/>
</dbReference>
<accession>A0ABV2LQI9</accession>
<feature type="domain" description="HIT" evidence="2">
    <location>
        <begin position="4"/>
        <end position="107"/>
    </location>
</feature>
<dbReference type="Gene3D" id="3.30.428.10">
    <property type="entry name" value="HIT-like"/>
    <property type="match status" value="1"/>
</dbReference>
<dbReference type="Proteomes" id="UP001549146">
    <property type="component" value="Unassembled WGS sequence"/>
</dbReference>
<dbReference type="EMBL" id="JBEPMO010000002">
    <property type="protein sequence ID" value="MET3730836.1"/>
    <property type="molecule type" value="Genomic_DNA"/>
</dbReference>
<evidence type="ECO:0000259" key="2">
    <source>
        <dbReference type="PROSITE" id="PS51084"/>
    </source>
</evidence>
<dbReference type="PANTHER" id="PTHR46648">
    <property type="entry name" value="HIT FAMILY PROTEIN 1"/>
    <property type="match status" value="1"/>
</dbReference>